<name>A0A7W4UPA6_9MICO</name>
<evidence type="ECO:0008006" key="3">
    <source>
        <dbReference type="Google" id="ProtNLM"/>
    </source>
</evidence>
<protein>
    <recommendedName>
        <fullName evidence="3">Nuclear transport factor 2 family protein</fullName>
    </recommendedName>
</protein>
<evidence type="ECO:0000313" key="2">
    <source>
        <dbReference type="Proteomes" id="UP000545286"/>
    </source>
</evidence>
<dbReference type="Gene3D" id="3.10.450.50">
    <property type="match status" value="1"/>
</dbReference>
<dbReference type="Pfam" id="PF12893">
    <property type="entry name" value="Lumazine_bd_2"/>
    <property type="match status" value="1"/>
</dbReference>
<dbReference type="SUPFAM" id="SSF54427">
    <property type="entry name" value="NTF2-like"/>
    <property type="match status" value="1"/>
</dbReference>
<reference evidence="1 2" key="1">
    <citation type="submission" date="2020-08" db="EMBL/GenBank/DDBJ databases">
        <title>Sequencing the genomes of 1000 actinobacteria strains.</title>
        <authorList>
            <person name="Klenk H.-P."/>
        </authorList>
    </citation>
    <scope>NUCLEOTIDE SEQUENCE [LARGE SCALE GENOMIC DNA]</scope>
    <source>
        <strain evidence="1 2">DSM 20419</strain>
    </source>
</reference>
<gene>
    <name evidence="1" type="ORF">FHX72_002191</name>
</gene>
<comment type="caution">
    <text evidence="1">The sequence shown here is derived from an EMBL/GenBank/DDBJ whole genome shotgun (WGS) entry which is preliminary data.</text>
</comment>
<dbReference type="RefSeq" id="WP_068477124.1">
    <property type="nucleotide sequence ID" value="NZ_CZJS01000075.1"/>
</dbReference>
<proteinExistence type="predicted"/>
<evidence type="ECO:0000313" key="1">
    <source>
        <dbReference type="EMBL" id="MBB2958046.1"/>
    </source>
</evidence>
<keyword evidence="2" id="KW-1185">Reference proteome</keyword>
<dbReference type="InterPro" id="IPR032710">
    <property type="entry name" value="NTF2-like_dom_sf"/>
</dbReference>
<dbReference type="Proteomes" id="UP000545286">
    <property type="component" value="Unassembled WGS sequence"/>
</dbReference>
<dbReference type="InterPro" id="IPR039437">
    <property type="entry name" value="FrzH/put_lumazine-bd"/>
</dbReference>
<dbReference type="EMBL" id="JACHWJ010000003">
    <property type="protein sequence ID" value="MBB2958046.1"/>
    <property type="molecule type" value="Genomic_DNA"/>
</dbReference>
<accession>A0A7W4UPA6</accession>
<organism evidence="1 2">
    <name type="scientific">Pseudoclavibacter helvolus</name>
    <dbReference type="NCBI Taxonomy" id="255205"/>
    <lineage>
        <taxon>Bacteria</taxon>
        <taxon>Bacillati</taxon>
        <taxon>Actinomycetota</taxon>
        <taxon>Actinomycetes</taxon>
        <taxon>Micrococcales</taxon>
        <taxon>Microbacteriaceae</taxon>
        <taxon>Pseudoclavibacter</taxon>
    </lineage>
</organism>
<sequence>MSLHSVPSAAAAIELYFEALHECDVTKLDRVFHETSSLYDVTDGVFTAMPFAEWREIVANRPSPHSVGQPRQDELISLDFLSPDLAVAKVRLRILDEVFEDHLSIARIDGAFRVVAKTWRDA</sequence>
<dbReference type="AlphaFoldDB" id="A0A7W4UPA6"/>